<keyword evidence="1" id="KW-0472">Membrane</keyword>
<accession>A0A1Q8SRV3</accession>
<feature type="transmembrane region" description="Helical" evidence="1">
    <location>
        <begin position="12"/>
        <end position="37"/>
    </location>
</feature>
<dbReference type="STRING" id="404433.BTW07_10855"/>
<dbReference type="Proteomes" id="UP000186878">
    <property type="component" value="Unassembled WGS sequence"/>
</dbReference>
<dbReference type="InterPro" id="IPR013362">
    <property type="entry name" value="Pilus_4_PilV"/>
</dbReference>
<reference evidence="2 3" key="1">
    <citation type="submission" date="2016-12" db="EMBL/GenBank/DDBJ databases">
        <title>Draft genome sequences of strains Salinicola socius SMB35, Salinicola sp. MH3R3-1 and Chromohalobacter sp. SMB17 from the Verkhnekamsk potash mining region of Russia.</title>
        <authorList>
            <person name="Mavrodi D.V."/>
            <person name="Olsson B.E."/>
            <person name="Korsakova E.S."/>
            <person name="Pyankova A."/>
            <person name="Mavrodi O.V."/>
            <person name="Plotnikova E.G."/>
        </authorList>
    </citation>
    <scope>NUCLEOTIDE SEQUENCE [LARGE SCALE GENOMIC DNA]</scope>
    <source>
        <strain evidence="2 3">SMB35</strain>
    </source>
</reference>
<organism evidence="2 3">
    <name type="scientific">Salinicola socius</name>
    <dbReference type="NCBI Taxonomy" id="404433"/>
    <lineage>
        <taxon>Bacteria</taxon>
        <taxon>Pseudomonadati</taxon>
        <taxon>Pseudomonadota</taxon>
        <taxon>Gammaproteobacteria</taxon>
        <taxon>Oceanospirillales</taxon>
        <taxon>Halomonadaceae</taxon>
        <taxon>Salinicola</taxon>
    </lineage>
</organism>
<keyword evidence="1" id="KW-0812">Transmembrane</keyword>
<evidence type="ECO:0000313" key="3">
    <source>
        <dbReference type="Proteomes" id="UP000186878"/>
    </source>
</evidence>
<gene>
    <name evidence="2" type="ORF">BTW07_10855</name>
</gene>
<dbReference type="EMBL" id="MSDO01000014">
    <property type="protein sequence ID" value="OLO04122.1"/>
    <property type="molecule type" value="Genomic_DNA"/>
</dbReference>
<dbReference type="NCBIfam" id="TIGR02523">
    <property type="entry name" value="type_IV_pilV"/>
    <property type="match status" value="1"/>
</dbReference>
<dbReference type="PROSITE" id="PS00409">
    <property type="entry name" value="PROKAR_NTER_METHYL"/>
    <property type="match status" value="1"/>
</dbReference>
<sequence>MGLSALLHSQRGLSLIEVLIAIVVFSVGLLGAARLIVEQHQLEQESGFRATATLMAEDLLERVKLEDADVDRYLGDYEFADAGASPDDDEGVEAPDGLRDWAATWVRRHALPGAKVCSRKVSTGDGTGSEIGVTVVWRSRLEMTPPDDLPTCVSTRDSRQQQRWVELTTWAAAI</sequence>
<dbReference type="NCBIfam" id="TIGR02532">
    <property type="entry name" value="IV_pilin_GFxxxE"/>
    <property type="match status" value="1"/>
</dbReference>
<keyword evidence="1" id="KW-1133">Transmembrane helix</keyword>
<evidence type="ECO:0000256" key="1">
    <source>
        <dbReference type="SAM" id="Phobius"/>
    </source>
</evidence>
<protein>
    <submittedName>
        <fullName evidence="2">Type IV pilus modification protein PilV</fullName>
    </submittedName>
</protein>
<name>A0A1Q8SRV3_9GAMM</name>
<proteinExistence type="predicted"/>
<comment type="caution">
    <text evidence="2">The sequence shown here is derived from an EMBL/GenBank/DDBJ whole genome shotgun (WGS) entry which is preliminary data.</text>
</comment>
<dbReference type="Pfam" id="PF07963">
    <property type="entry name" value="N_methyl"/>
    <property type="match status" value="1"/>
</dbReference>
<evidence type="ECO:0000313" key="2">
    <source>
        <dbReference type="EMBL" id="OLO04122.1"/>
    </source>
</evidence>
<dbReference type="AlphaFoldDB" id="A0A1Q8SRV3"/>
<keyword evidence="3" id="KW-1185">Reference proteome</keyword>
<dbReference type="InterPro" id="IPR012902">
    <property type="entry name" value="N_methyl_site"/>
</dbReference>